<evidence type="ECO:0000313" key="2">
    <source>
        <dbReference type="Proteomes" id="UP000023152"/>
    </source>
</evidence>
<organism evidence="1 2">
    <name type="scientific">Reticulomyxa filosa</name>
    <dbReference type="NCBI Taxonomy" id="46433"/>
    <lineage>
        <taxon>Eukaryota</taxon>
        <taxon>Sar</taxon>
        <taxon>Rhizaria</taxon>
        <taxon>Retaria</taxon>
        <taxon>Foraminifera</taxon>
        <taxon>Monothalamids</taxon>
        <taxon>Reticulomyxidae</taxon>
        <taxon>Reticulomyxa</taxon>
    </lineage>
</organism>
<reference evidence="1 2" key="1">
    <citation type="journal article" date="2013" name="Curr. Biol.">
        <title>The Genome of the Foraminiferan Reticulomyxa filosa.</title>
        <authorList>
            <person name="Glockner G."/>
            <person name="Hulsmann N."/>
            <person name="Schleicher M."/>
            <person name="Noegel A.A."/>
            <person name="Eichinger L."/>
            <person name="Gallinger C."/>
            <person name="Pawlowski J."/>
            <person name="Sierra R."/>
            <person name="Euteneuer U."/>
            <person name="Pillet L."/>
            <person name="Moustafa A."/>
            <person name="Platzer M."/>
            <person name="Groth M."/>
            <person name="Szafranski K."/>
            <person name="Schliwa M."/>
        </authorList>
    </citation>
    <scope>NUCLEOTIDE SEQUENCE [LARGE SCALE GENOMIC DNA]</scope>
</reference>
<protein>
    <submittedName>
        <fullName evidence="1">Uncharacterized protein</fullName>
    </submittedName>
</protein>
<comment type="caution">
    <text evidence="1">The sequence shown here is derived from an EMBL/GenBank/DDBJ whole genome shotgun (WGS) entry which is preliminary data.</text>
</comment>
<proteinExistence type="predicted"/>
<keyword evidence="2" id="KW-1185">Reference proteome</keyword>
<dbReference type="Proteomes" id="UP000023152">
    <property type="component" value="Unassembled WGS sequence"/>
</dbReference>
<dbReference type="EMBL" id="ASPP01016670">
    <property type="protein sequence ID" value="ETO17416.1"/>
    <property type="molecule type" value="Genomic_DNA"/>
</dbReference>
<sequence>MGNLSIGNVPNFLWANPTASINPSAPPFSSPFLTAAAESEMIPSQLFYYKYGMERDRYMVMILKYWSNQECQLYLPRDLIQLILKEFLEPKWTPKAIEVGLKFKNITSIYQLYNTRLFEKCFDVMDTKRRGYIDVNRKGNKLFLLLICFNIAYINATNNKQITTHEKPDKRDLHALLCYCTDVLKVFLAEKYARRQQHKLKLASTRTGTPTDDTDLARKLRERRQQTKKFLFKKADFLRDFSFYLQEITTSIRFKLLQG</sequence>
<dbReference type="AlphaFoldDB" id="X6MUV8"/>
<evidence type="ECO:0000313" key="1">
    <source>
        <dbReference type="EMBL" id="ETO17416.1"/>
    </source>
</evidence>
<name>X6MUV8_RETFI</name>
<gene>
    <name evidence="1" type="ORF">RFI_19905</name>
</gene>
<accession>X6MUV8</accession>